<dbReference type="Pfam" id="PF03588">
    <property type="entry name" value="Leu_Phe_trans"/>
    <property type="match status" value="1"/>
</dbReference>
<keyword evidence="3 4" id="KW-0012">Acyltransferase</keyword>
<dbReference type="EMBL" id="JBHLXP010000005">
    <property type="protein sequence ID" value="MFC0049945.1"/>
    <property type="molecule type" value="Genomic_DNA"/>
</dbReference>
<protein>
    <recommendedName>
        <fullName evidence="4">Leucyl/phenylalanyl-tRNA--protein transferase</fullName>
        <ecNumber evidence="4">2.3.2.6</ecNumber>
    </recommendedName>
    <alternativeName>
        <fullName evidence="4">L/F-transferase</fullName>
    </alternativeName>
    <alternativeName>
        <fullName evidence="4">Leucyltransferase</fullName>
    </alternativeName>
    <alternativeName>
        <fullName evidence="4">Phenyalanyltransferase</fullName>
    </alternativeName>
</protein>
<organism evidence="5 6">
    <name type="scientific">Rheinheimera tilapiae</name>
    <dbReference type="NCBI Taxonomy" id="875043"/>
    <lineage>
        <taxon>Bacteria</taxon>
        <taxon>Pseudomonadati</taxon>
        <taxon>Pseudomonadota</taxon>
        <taxon>Gammaproteobacteria</taxon>
        <taxon>Chromatiales</taxon>
        <taxon>Chromatiaceae</taxon>
        <taxon>Rheinheimera</taxon>
    </lineage>
</organism>
<keyword evidence="2 4" id="KW-0808">Transferase</keyword>
<comment type="catalytic activity">
    <reaction evidence="4">
        <text>N-terminal L-lysyl-[protein] + L-leucyl-tRNA(Leu) = N-terminal L-leucyl-L-lysyl-[protein] + tRNA(Leu) + H(+)</text>
        <dbReference type="Rhea" id="RHEA:12340"/>
        <dbReference type="Rhea" id="RHEA-COMP:9613"/>
        <dbReference type="Rhea" id="RHEA-COMP:9622"/>
        <dbReference type="Rhea" id="RHEA-COMP:12670"/>
        <dbReference type="Rhea" id="RHEA-COMP:12671"/>
        <dbReference type="ChEBI" id="CHEBI:15378"/>
        <dbReference type="ChEBI" id="CHEBI:65249"/>
        <dbReference type="ChEBI" id="CHEBI:78442"/>
        <dbReference type="ChEBI" id="CHEBI:78494"/>
        <dbReference type="ChEBI" id="CHEBI:133043"/>
        <dbReference type="EC" id="2.3.2.6"/>
    </reaction>
</comment>
<proteinExistence type="inferred from homology"/>
<comment type="catalytic activity">
    <reaction evidence="4">
        <text>L-phenylalanyl-tRNA(Phe) + an N-terminal L-alpha-aminoacyl-[protein] = an N-terminal L-phenylalanyl-L-alpha-aminoacyl-[protein] + tRNA(Phe)</text>
        <dbReference type="Rhea" id="RHEA:43632"/>
        <dbReference type="Rhea" id="RHEA-COMP:9668"/>
        <dbReference type="Rhea" id="RHEA-COMP:9699"/>
        <dbReference type="Rhea" id="RHEA-COMP:10636"/>
        <dbReference type="Rhea" id="RHEA-COMP:10637"/>
        <dbReference type="ChEBI" id="CHEBI:78442"/>
        <dbReference type="ChEBI" id="CHEBI:78531"/>
        <dbReference type="ChEBI" id="CHEBI:78597"/>
        <dbReference type="ChEBI" id="CHEBI:83561"/>
        <dbReference type="EC" id="2.3.2.6"/>
    </reaction>
</comment>
<dbReference type="Proteomes" id="UP001589813">
    <property type="component" value="Unassembled WGS sequence"/>
</dbReference>
<accession>A0ABV6BKC1</accession>
<keyword evidence="1 4" id="KW-0963">Cytoplasm</keyword>
<dbReference type="PANTHER" id="PTHR30098:SF2">
    <property type="entry name" value="LEUCYL_PHENYLALANYL-TRNA--PROTEIN TRANSFERASE"/>
    <property type="match status" value="1"/>
</dbReference>
<comment type="function">
    <text evidence="4">Functions in the N-end rule pathway of protein degradation where it conjugates Leu, Phe and, less efficiently, Met from aminoacyl-tRNAs to the N-termini of proteins containing an N-terminal arginine or lysine.</text>
</comment>
<evidence type="ECO:0000256" key="1">
    <source>
        <dbReference type="ARBA" id="ARBA00022490"/>
    </source>
</evidence>
<dbReference type="EC" id="2.3.2.6" evidence="4"/>
<comment type="catalytic activity">
    <reaction evidence="4">
        <text>N-terminal L-arginyl-[protein] + L-leucyl-tRNA(Leu) = N-terminal L-leucyl-L-arginyl-[protein] + tRNA(Leu) + H(+)</text>
        <dbReference type="Rhea" id="RHEA:50416"/>
        <dbReference type="Rhea" id="RHEA-COMP:9613"/>
        <dbReference type="Rhea" id="RHEA-COMP:9622"/>
        <dbReference type="Rhea" id="RHEA-COMP:12672"/>
        <dbReference type="Rhea" id="RHEA-COMP:12673"/>
        <dbReference type="ChEBI" id="CHEBI:15378"/>
        <dbReference type="ChEBI" id="CHEBI:64719"/>
        <dbReference type="ChEBI" id="CHEBI:78442"/>
        <dbReference type="ChEBI" id="CHEBI:78494"/>
        <dbReference type="ChEBI" id="CHEBI:133044"/>
        <dbReference type="EC" id="2.3.2.6"/>
    </reaction>
</comment>
<dbReference type="HAMAP" id="MF_00688">
    <property type="entry name" value="Leu_Phe_trans"/>
    <property type="match status" value="1"/>
</dbReference>
<comment type="similarity">
    <text evidence="4">Belongs to the L/F-transferase family.</text>
</comment>
<dbReference type="SUPFAM" id="SSF55729">
    <property type="entry name" value="Acyl-CoA N-acyltransferases (Nat)"/>
    <property type="match status" value="1"/>
</dbReference>
<comment type="caution">
    <text evidence="5">The sequence shown here is derived from an EMBL/GenBank/DDBJ whole genome shotgun (WGS) entry which is preliminary data.</text>
</comment>
<dbReference type="Gene3D" id="3.40.630.70">
    <property type="entry name" value="Leucyl/phenylalanyl-tRNA-protein transferase, C-terminal domain"/>
    <property type="match status" value="1"/>
</dbReference>
<dbReference type="InterPro" id="IPR016181">
    <property type="entry name" value="Acyl_CoA_acyltransferase"/>
</dbReference>
<evidence type="ECO:0000256" key="3">
    <source>
        <dbReference type="ARBA" id="ARBA00023315"/>
    </source>
</evidence>
<dbReference type="GO" id="GO:0008914">
    <property type="term" value="F:leucyl-tRNA--protein transferase activity"/>
    <property type="evidence" value="ECO:0007669"/>
    <property type="project" value="UniProtKB-EC"/>
</dbReference>
<dbReference type="InterPro" id="IPR004616">
    <property type="entry name" value="Leu/Phe-tRNA_Trfase"/>
</dbReference>
<dbReference type="RefSeq" id="WP_377246780.1">
    <property type="nucleotide sequence ID" value="NZ_JBHLXP010000005.1"/>
</dbReference>
<keyword evidence="6" id="KW-1185">Reference proteome</keyword>
<evidence type="ECO:0000313" key="6">
    <source>
        <dbReference type="Proteomes" id="UP001589813"/>
    </source>
</evidence>
<evidence type="ECO:0000313" key="5">
    <source>
        <dbReference type="EMBL" id="MFC0049945.1"/>
    </source>
</evidence>
<reference evidence="5 6" key="1">
    <citation type="submission" date="2024-09" db="EMBL/GenBank/DDBJ databases">
        <authorList>
            <person name="Sun Q."/>
            <person name="Mori K."/>
        </authorList>
    </citation>
    <scope>NUCLEOTIDE SEQUENCE [LARGE SCALE GENOMIC DNA]</scope>
    <source>
        <strain evidence="5 6">KCTC 23315</strain>
    </source>
</reference>
<evidence type="ECO:0000256" key="4">
    <source>
        <dbReference type="HAMAP-Rule" id="MF_00688"/>
    </source>
</evidence>
<comment type="subcellular location">
    <subcellularLocation>
        <location evidence="4">Cytoplasm</location>
    </subcellularLocation>
</comment>
<dbReference type="NCBIfam" id="TIGR00667">
    <property type="entry name" value="aat"/>
    <property type="match status" value="1"/>
</dbReference>
<dbReference type="PANTHER" id="PTHR30098">
    <property type="entry name" value="LEUCYL/PHENYLALANYL-TRNA--PROTEIN TRANSFERASE"/>
    <property type="match status" value="1"/>
</dbReference>
<evidence type="ECO:0000256" key="2">
    <source>
        <dbReference type="ARBA" id="ARBA00022679"/>
    </source>
</evidence>
<sequence>MTLWLPELDADSLWFPAAETALREPDGLLAFGGDLSVARLQQAYHQGIFPWFRDGDPLLWWSPGTRAVFRPGSLHAGRSLRKDWQKHQYHFSCDQAFPAVIAACAAPRARQRGTWISDDIQQAYIALHHAGVAHSLEVWQQDRLVGGLYGVQVGALFCGESMFNLVPNAAKLALVQLQHYLQSFGLGWIDCQLPNAFLLQCGASTQPRHEYLQLLQQQASQPIPASLWQTGAIPSLIRAQ</sequence>
<dbReference type="InterPro" id="IPR042221">
    <property type="entry name" value="Leu/Phe-tRNA_Trfase_N"/>
</dbReference>
<dbReference type="InterPro" id="IPR042203">
    <property type="entry name" value="Leu/Phe-tRNA_Trfase_C"/>
</dbReference>
<gene>
    <name evidence="4 5" type="primary">aat</name>
    <name evidence="5" type="ORF">ACFFJP_16710</name>
</gene>
<dbReference type="Gene3D" id="3.30.70.3550">
    <property type="entry name" value="Leucyl/phenylalanyl-tRNA-protein transferase, N-terminal domain"/>
    <property type="match status" value="1"/>
</dbReference>
<name>A0ABV6BKC1_9GAMM</name>